<feature type="transmembrane region" description="Helical" evidence="2">
    <location>
        <begin position="304"/>
        <end position="325"/>
    </location>
</feature>
<evidence type="ECO:0000256" key="2">
    <source>
        <dbReference type="SAM" id="Phobius"/>
    </source>
</evidence>
<evidence type="ECO:0000256" key="1">
    <source>
        <dbReference type="SAM" id="MobiDB-lite"/>
    </source>
</evidence>
<organism evidence="4 5">
    <name type="scientific">Streptomyces cyaneochromogenes</name>
    <dbReference type="NCBI Taxonomy" id="2496836"/>
    <lineage>
        <taxon>Bacteria</taxon>
        <taxon>Bacillati</taxon>
        <taxon>Actinomycetota</taxon>
        <taxon>Actinomycetes</taxon>
        <taxon>Kitasatosporales</taxon>
        <taxon>Streptomycetaceae</taxon>
        <taxon>Streptomyces</taxon>
    </lineage>
</organism>
<feature type="transmembrane region" description="Helical" evidence="2">
    <location>
        <begin position="152"/>
        <end position="178"/>
    </location>
</feature>
<dbReference type="KEGG" id="scya:EJ357_21530"/>
<dbReference type="OrthoDB" id="3851355at2"/>
<dbReference type="AlphaFoldDB" id="A0A3Q9ETN0"/>
<feature type="transmembrane region" description="Helical" evidence="2">
    <location>
        <begin position="271"/>
        <end position="292"/>
    </location>
</feature>
<feature type="chain" id="PRO_5018667917" description="Integral membrane protein" evidence="3">
    <location>
        <begin position="32"/>
        <end position="442"/>
    </location>
</feature>
<sequence length="442" mass="44942">MPANPRRVLKVAAAFTAVQTTVVLLATRAVAAPTPSPTPSGDNCDLIVGPAKDYCEQDNSGSGTSTGGRSLTDPTSTLDPLSSLAKGCAEAAAWTVDKLSEAVKDTANVDFTNPKFLQQYAVVFAASTILTLLLWLLAVAKRAVRGVPLTTAISEAIGFLWLTVLASAFTPLILYTVVSATDGITDVLAKTTGDQTDTFFGTFSGALEKGEDIGGGPIMLIVVSLVSILAAGILWLELVIRAALLYVGALLGTVVYAGLVDKNLWGHVRRWAGIMIAVILVKPVIVIVLGLAGALSADDGPNAFSAVVSGLAIILLAIFASAMIYRFVPGFGDELAGSRNNRIMRGAEGKAAAVISSPATLVAQGIKTHSSRADNQGGGGQSGGARPSNPASGGVAAHSSRSSNGGGGSVPSAAPAPRSGSPVNTPHASNTRNSNRSGGDGR</sequence>
<feature type="compositionally biased region" description="Polar residues" evidence="1">
    <location>
        <begin position="423"/>
        <end position="442"/>
    </location>
</feature>
<gene>
    <name evidence="4" type="ORF">EJ357_21530</name>
</gene>
<name>A0A3Q9ETN0_9ACTN</name>
<feature type="transmembrane region" description="Helical" evidence="2">
    <location>
        <begin position="218"/>
        <end position="236"/>
    </location>
</feature>
<dbReference type="RefSeq" id="WP_126393234.1">
    <property type="nucleotide sequence ID" value="NZ_CP034539.1"/>
</dbReference>
<feature type="signal peptide" evidence="3">
    <location>
        <begin position="1"/>
        <end position="31"/>
    </location>
</feature>
<evidence type="ECO:0000313" key="5">
    <source>
        <dbReference type="Proteomes" id="UP000280298"/>
    </source>
</evidence>
<keyword evidence="5" id="KW-1185">Reference proteome</keyword>
<reference evidence="4 5" key="1">
    <citation type="journal article" date="2019" name="Int. J. Syst. Evol. Microbiol.">
        <title>Streptomyces cyaneochromogenes sp. nov., a blue pigment-producing actinomycete from manganese-contaminated soil.</title>
        <authorList>
            <person name="Tang X."/>
            <person name="Zhao J."/>
            <person name="Li K."/>
            <person name="Chen Z."/>
            <person name="Sun Y."/>
            <person name="Gao J."/>
        </authorList>
    </citation>
    <scope>NUCLEOTIDE SEQUENCE [LARGE SCALE GENOMIC DNA]</scope>
    <source>
        <strain evidence="4 5">MK-45</strain>
    </source>
</reference>
<feature type="transmembrane region" description="Helical" evidence="2">
    <location>
        <begin position="243"/>
        <end position="259"/>
    </location>
</feature>
<keyword evidence="2" id="KW-0812">Transmembrane</keyword>
<dbReference type="EMBL" id="CP034539">
    <property type="protein sequence ID" value="AZQ35763.1"/>
    <property type="molecule type" value="Genomic_DNA"/>
</dbReference>
<proteinExistence type="predicted"/>
<protein>
    <recommendedName>
        <fullName evidence="6">Integral membrane protein</fullName>
    </recommendedName>
</protein>
<keyword evidence="3" id="KW-0732">Signal</keyword>
<keyword evidence="2" id="KW-0472">Membrane</keyword>
<accession>A0A3Q9ETN0</accession>
<evidence type="ECO:0008006" key="6">
    <source>
        <dbReference type="Google" id="ProtNLM"/>
    </source>
</evidence>
<evidence type="ECO:0000256" key="3">
    <source>
        <dbReference type="SAM" id="SignalP"/>
    </source>
</evidence>
<evidence type="ECO:0000313" key="4">
    <source>
        <dbReference type="EMBL" id="AZQ35763.1"/>
    </source>
</evidence>
<keyword evidence="2" id="KW-1133">Transmembrane helix</keyword>
<feature type="region of interest" description="Disordered" evidence="1">
    <location>
        <begin position="367"/>
        <end position="442"/>
    </location>
</feature>
<dbReference type="Proteomes" id="UP000280298">
    <property type="component" value="Chromosome"/>
</dbReference>
<feature type="compositionally biased region" description="Low complexity" evidence="1">
    <location>
        <begin position="410"/>
        <end position="422"/>
    </location>
</feature>
<feature type="transmembrane region" description="Helical" evidence="2">
    <location>
        <begin position="120"/>
        <end position="140"/>
    </location>
</feature>